<dbReference type="PATRIC" id="fig|1398.26.peg.1304"/>
<dbReference type="AlphaFoldDB" id="A0A150JRC4"/>
<proteinExistence type="predicted"/>
<sequence>MHKGLHKLKYGSFYKNRALSVDFQCLLRGAGFFLSCGKARCGDPGKTLIAF</sequence>
<reference evidence="1 2" key="1">
    <citation type="submission" date="2016-01" db="EMBL/GenBank/DDBJ databases">
        <title>Genome Sequences of Twelve Sporeforming Bacillus Species Isolated from Foods.</title>
        <authorList>
            <person name="Berendsen E.M."/>
            <person name="Wells-Bennik M.H."/>
            <person name="Krawcyk A.O."/>
            <person name="De Jong A."/>
            <person name="Holsappel S."/>
            <person name="Eijlander R.T."/>
            <person name="Kuipers O.P."/>
        </authorList>
    </citation>
    <scope>NUCLEOTIDE SEQUENCE [LARGE SCALE GENOMIC DNA]</scope>
    <source>
        <strain evidence="1 2">B4098</strain>
    </source>
</reference>
<dbReference type="EMBL" id="LQYG01000107">
    <property type="protein sequence ID" value="KYC59648.1"/>
    <property type="molecule type" value="Genomic_DNA"/>
</dbReference>
<organism evidence="1 2">
    <name type="scientific">Heyndrickxia coagulans</name>
    <name type="common">Weizmannia coagulans</name>
    <dbReference type="NCBI Taxonomy" id="1398"/>
    <lineage>
        <taxon>Bacteria</taxon>
        <taxon>Bacillati</taxon>
        <taxon>Bacillota</taxon>
        <taxon>Bacilli</taxon>
        <taxon>Bacillales</taxon>
        <taxon>Bacillaceae</taxon>
        <taxon>Heyndrickxia</taxon>
    </lineage>
</organism>
<name>A0A150JRC4_HEYCO</name>
<accession>A0A150JRC4</accession>
<comment type="caution">
    <text evidence="1">The sequence shown here is derived from an EMBL/GenBank/DDBJ whole genome shotgun (WGS) entry which is preliminary data.</text>
</comment>
<evidence type="ECO:0000313" key="1">
    <source>
        <dbReference type="EMBL" id="KYC59648.1"/>
    </source>
</evidence>
<evidence type="ECO:0000313" key="2">
    <source>
        <dbReference type="Proteomes" id="UP000075288"/>
    </source>
</evidence>
<gene>
    <name evidence="1" type="ORF">B4098_0022</name>
</gene>
<dbReference type="Proteomes" id="UP000075288">
    <property type="component" value="Unassembled WGS sequence"/>
</dbReference>
<protein>
    <submittedName>
        <fullName evidence="1">Uncharacterized protein</fullName>
    </submittedName>
</protein>